<dbReference type="Proteomes" id="UP000637788">
    <property type="component" value="Unassembled WGS sequence"/>
</dbReference>
<dbReference type="InterPro" id="IPR013783">
    <property type="entry name" value="Ig-like_fold"/>
</dbReference>
<reference evidence="4" key="1">
    <citation type="journal article" date="2014" name="Int. J. Syst. Evol. Microbiol.">
        <title>Complete genome sequence of Corynebacterium casei LMG S-19264T (=DSM 44701T), isolated from a smear-ripened cheese.</title>
        <authorList>
            <consortium name="US DOE Joint Genome Institute (JGI-PGF)"/>
            <person name="Walter F."/>
            <person name="Albersmeier A."/>
            <person name="Kalinowski J."/>
            <person name="Ruckert C."/>
        </authorList>
    </citation>
    <scope>NUCLEOTIDE SEQUENCE</scope>
    <source>
        <strain evidence="4">JCM 3035</strain>
    </source>
</reference>
<keyword evidence="5" id="KW-1185">Reference proteome</keyword>
<dbReference type="GO" id="GO:0016787">
    <property type="term" value="F:hydrolase activity"/>
    <property type="evidence" value="ECO:0007669"/>
    <property type="project" value="UniProtKB-KW"/>
</dbReference>
<protein>
    <recommendedName>
        <fullName evidence="3">Fibronectin type III-like domain-containing protein</fullName>
    </recommendedName>
</protein>
<comment type="caution">
    <text evidence="4">The sequence shown here is derived from an EMBL/GenBank/DDBJ whole genome shotgun (WGS) entry which is preliminary data.</text>
</comment>
<dbReference type="AlphaFoldDB" id="A0A917VG60"/>
<proteinExistence type="inferred from homology"/>
<dbReference type="Pfam" id="PF14310">
    <property type="entry name" value="Fn3-like"/>
    <property type="match status" value="1"/>
</dbReference>
<dbReference type="Gene3D" id="2.60.40.10">
    <property type="entry name" value="Immunoglobulins"/>
    <property type="match status" value="1"/>
</dbReference>
<comment type="similarity">
    <text evidence="1">Belongs to the glycosyl hydrolase 3 family.</text>
</comment>
<dbReference type="EMBL" id="BMPQ01000009">
    <property type="protein sequence ID" value="GGK75568.1"/>
    <property type="molecule type" value="Genomic_DNA"/>
</dbReference>
<evidence type="ECO:0000259" key="3">
    <source>
        <dbReference type="SMART" id="SM01217"/>
    </source>
</evidence>
<organism evidence="4 5">
    <name type="scientific">Streptomyces flaveus</name>
    <dbReference type="NCBI Taxonomy" id="66370"/>
    <lineage>
        <taxon>Bacteria</taxon>
        <taxon>Bacillati</taxon>
        <taxon>Actinomycetota</taxon>
        <taxon>Actinomycetes</taxon>
        <taxon>Kitasatosporales</taxon>
        <taxon>Streptomycetaceae</taxon>
        <taxon>Streptomyces</taxon>
        <taxon>Streptomyces aurantiacus group</taxon>
    </lineage>
</organism>
<name>A0A917VG60_9ACTN</name>
<dbReference type="PANTHER" id="PTHR42715:SF10">
    <property type="entry name" value="BETA-GLUCOSIDASE"/>
    <property type="match status" value="1"/>
</dbReference>
<dbReference type="RefSeq" id="WP_189323305.1">
    <property type="nucleotide sequence ID" value="NZ_BMPQ01000009.1"/>
</dbReference>
<evidence type="ECO:0000313" key="5">
    <source>
        <dbReference type="Proteomes" id="UP000637788"/>
    </source>
</evidence>
<feature type="domain" description="Fibronectin type III-like" evidence="3">
    <location>
        <begin position="11"/>
        <end position="81"/>
    </location>
</feature>
<keyword evidence="2" id="KW-0378">Hydrolase</keyword>
<dbReference type="SMART" id="SM01217">
    <property type="entry name" value="Fn3_like"/>
    <property type="match status" value="1"/>
</dbReference>
<evidence type="ECO:0000256" key="2">
    <source>
        <dbReference type="ARBA" id="ARBA00022801"/>
    </source>
</evidence>
<evidence type="ECO:0000313" key="4">
    <source>
        <dbReference type="EMBL" id="GGK75568.1"/>
    </source>
</evidence>
<dbReference type="GO" id="GO:0005975">
    <property type="term" value="P:carbohydrate metabolic process"/>
    <property type="evidence" value="ECO:0007669"/>
    <property type="project" value="UniProtKB-ARBA"/>
</dbReference>
<evidence type="ECO:0000256" key="1">
    <source>
        <dbReference type="ARBA" id="ARBA00005336"/>
    </source>
</evidence>
<gene>
    <name evidence="4" type="ORF">GCM10010094_40860</name>
</gene>
<dbReference type="InterPro" id="IPR026891">
    <property type="entry name" value="Fn3-like"/>
</dbReference>
<reference evidence="4" key="2">
    <citation type="submission" date="2020-09" db="EMBL/GenBank/DDBJ databases">
        <authorList>
            <person name="Sun Q."/>
            <person name="Ohkuma M."/>
        </authorList>
    </citation>
    <scope>NUCLEOTIDE SEQUENCE</scope>
    <source>
        <strain evidence="4">JCM 3035</strain>
    </source>
</reference>
<dbReference type="InterPro" id="IPR050288">
    <property type="entry name" value="Cellulose_deg_GH3"/>
</dbReference>
<sequence length="93" mass="10271">MANVGDRPGREVVQVYLSRRESQLARPPRWFAGSAIVHASPGETVSAHITVPRRLFANWSAEDHDWRVEAGFFTVHAARHADASVLTVGVQPN</sequence>
<accession>A0A917VG60</accession>
<dbReference type="PANTHER" id="PTHR42715">
    <property type="entry name" value="BETA-GLUCOSIDASE"/>
    <property type="match status" value="1"/>
</dbReference>